<evidence type="ECO:0000313" key="1">
    <source>
        <dbReference type="EMBL" id="KAF2625317.1"/>
    </source>
</evidence>
<proteinExistence type="predicted"/>
<sequence length="251" mass="26695">MGRLDSKVAIVTGAGSGFGAGIALRYAAEGCKVLVCDINEAGAQATAAKDAANLAAFKMDVTKRADWEATMAVVKEKYGRCDILINNAGWSYVNKATLDVTEEEFERVFDVNVKGVYLGCQAWVGQAIERKQGGVIINIASVGATRPRPGLVWYNASKGAVWNATKGLAAEYGPHQIRVNSICPLVTGTGLFSAFTGMEDTPENRSKFIGNVPMGRIGEVEDVVNACVFMASDEARFITGTNLEVDGGRCI</sequence>
<accession>A0ACB6RVL3</accession>
<dbReference type="EMBL" id="MU006726">
    <property type="protein sequence ID" value="KAF2625317.1"/>
    <property type="molecule type" value="Genomic_DNA"/>
</dbReference>
<evidence type="ECO:0000313" key="2">
    <source>
        <dbReference type="Proteomes" id="UP000799754"/>
    </source>
</evidence>
<dbReference type="Proteomes" id="UP000799754">
    <property type="component" value="Unassembled WGS sequence"/>
</dbReference>
<keyword evidence="2" id="KW-1185">Reference proteome</keyword>
<reference evidence="1" key="1">
    <citation type="journal article" date="2020" name="Stud. Mycol.">
        <title>101 Dothideomycetes genomes: a test case for predicting lifestyles and emergence of pathogens.</title>
        <authorList>
            <person name="Haridas S."/>
            <person name="Albert R."/>
            <person name="Binder M."/>
            <person name="Bloem J."/>
            <person name="Labutti K."/>
            <person name="Salamov A."/>
            <person name="Andreopoulos B."/>
            <person name="Baker S."/>
            <person name="Barry K."/>
            <person name="Bills G."/>
            <person name="Bluhm B."/>
            <person name="Cannon C."/>
            <person name="Castanera R."/>
            <person name="Culley D."/>
            <person name="Daum C."/>
            <person name="Ezra D."/>
            <person name="Gonzalez J."/>
            <person name="Henrissat B."/>
            <person name="Kuo A."/>
            <person name="Liang C."/>
            <person name="Lipzen A."/>
            <person name="Lutzoni F."/>
            <person name="Magnuson J."/>
            <person name="Mondo S."/>
            <person name="Nolan M."/>
            <person name="Ohm R."/>
            <person name="Pangilinan J."/>
            <person name="Park H.-J."/>
            <person name="Ramirez L."/>
            <person name="Alfaro M."/>
            <person name="Sun H."/>
            <person name="Tritt A."/>
            <person name="Yoshinaga Y."/>
            <person name="Zwiers L.-H."/>
            <person name="Turgeon B."/>
            <person name="Goodwin S."/>
            <person name="Spatafora J."/>
            <person name="Crous P."/>
            <person name="Grigoriev I."/>
        </authorList>
    </citation>
    <scope>NUCLEOTIDE SEQUENCE</scope>
    <source>
        <strain evidence="1">CBS 525.71</strain>
    </source>
</reference>
<organism evidence="1 2">
    <name type="scientific">Macroventuria anomochaeta</name>
    <dbReference type="NCBI Taxonomy" id="301207"/>
    <lineage>
        <taxon>Eukaryota</taxon>
        <taxon>Fungi</taxon>
        <taxon>Dikarya</taxon>
        <taxon>Ascomycota</taxon>
        <taxon>Pezizomycotina</taxon>
        <taxon>Dothideomycetes</taxon>
        <taxon>Pleosporomycetidae</taxon>
        <taxon>Pleosporales</taxon>
        <taxon>Pleosporineae</taxon>
        <taxon>Didymellaceae</taxon>
        <taxon>Macroventuria</taxon>
    </lineage>
</organism>
<gene>
    <name evidence="1" type="ORF">BU25DRAFT_423398</name>
</gene>
<comment type="caution">
    <text evidence="1">The sequence shown here is derived from an EMBL/GenBank/DDBJ whole genome shotgun (WGS) entry which is preliminary data.</text>
</comment>
<protein>
    <submittedName>
        <fullName evidence="1">3-ketoacyl-reductase-like protein</fullName>
    </submittedName>
</protein>
<name>A0ACB6RVL3_9PLEO</name>